<reference evidence="11 12" key="1">
    <citation type="journal article" date="2014" name="G3 (Bethesda)">
        <title>Genome sequence of Candidatus Riesia pediculischaeffi, endosymbiont of chimpanzee lice, and genomic comparison of recently acquired endosymbionts from human and chimpanzee lice.</title>
        <authorList>
            <person name="Boyd B.M."/>
            <person name="Allen J.M."/>
            <person name="de Crecy-Lagard V."/>
            <person name="Reed D.L."/>
        </authorList>
    </citation>
    <scope>NUCLEOTIDE SEQUENCE [LARGE SCALE GENOMIC DNA]</scope>
    <source>
        <strain evidence="11 12">PTSU</strain>
    </source>
</reference>
<keyword evidence="8" id="KW-0288">FMN</keyword>
<dbReference type="Proteomes" id="UP000054529">
    <property type="component" value="Unassembled WGS sequence"/>
</dbReference>
<dbReference type="PROSITE" id="PS00788">
    <property type="entry name" value="CHORISMATE_SYNTHASE_2"/>
    <property type="match status" value="1"/>
</dbReference>
<comment type="function">
    <text evidence="8">Catalyzes the anti-1,4-elimination of the C-3 phosphate and the C-6 proR hydrogen from 5-enolpyruvylshikimate-3-phosphate (EPSP) to yield chorismate, which is the branch point compound that serves as the starting substrate for the three terminal pathways of aromatic amino acid biosynthesis. This reaction introduces a second double bond into the aromatic ring system.</text>
</comment>
<evidence type="ECO:0000256" key="3">
    <source>
        <dbReference type="ARBA" id="ARBA00013036"/>
    </source>
</evidence>
<dbReference type="PATRIC" id="fig|1401651.3.peg.192"/>
<gene>
    <name evidence="8" type="primary">aroC</name>
    <name evidence="11" type="ORF">P689_119166</name>
</gene>
<evidence type="ECO:0000256" key="10">
    <source>
        <dbReference type="SAM" id="MobiDB-lite"/>
    </source>
</evidence>
<feature type="binding site" evidence="8">
    <location>
        <position position="48"/>
    </location>
    <ligand>
        <name>NADP(+)</name>
        <dbReference type="ChEBI" id="CHEBI:58349"/>
    </ligand>
</feature>
<feature type="binding site" evidence="8">
    <location>
        <begin position="295"/>
        <end position="299"/>
    </location>
    <ligand>
        <name>FMN</name>
        <dbReference type="ChEBI" id="CHEBI:58210"/>
    </ligand>
</feature>
<feature type="binding site" evidence="8">
    <location>
        <begin position="239"/>
        <end position="240"/>
    </location>
    <ligand>
        <name>FMN</name>
        <dbReference type="ChEBI" id="CHEBI:58210"/>
    </ligand>
</feature>
<dbReference type="PIRSF" id="PIRSF001456">
    <property type="entry name" value="Chorismate_synth"/>
    <property type="match status" value="1"/>
</dbReference>
<dbReference type="GO" id="GO:0009423">
    <property type="term" value="P:chorismate biosynthetic process"/>
    <property type="evidence" value="ECO:0007669"/>
    <property type="project" value="UniProtKB-UniRule"/>
</dbReference>
<dbReference type="HOGENOM" id="CLU_034547_0_2_6"/>
<dbReference type="GO" id="GO:0009073">
    <property type="term" value="P:aromatic amino acid family biosynthetic process"/>
    <property type="evidence" value="ECO:0007669"/>
    <property type="project" value="UniProtKB-KW"/>
</dbReference>
<dbReference type="UniPathway" id="UPA00053">
    <property type="reaction ID" value="UER00090"/>
</dbReference>
<dbReference type="Pfam" id="PF01264">
    <property type="entry name" value="Chorismate_synt"/>
    <property type="match status" value="1"/>
</dbReference>
<dbReference type="PROSITE" id="PS00789">
    <property type="entry name" value="CHORISMATE_SYNTHASE_3"/>
    <property type="match status" value="1"/>
</dbReference>
<dbReference type="Gene3D" id="3.60.150.10">
    <property type="entry name" value="Chorismate synthase AroC"/>
    <property type="match status" value="1"/>
</dbReference>
<keyword evidence="4 8" id="KW-0028">Amino-acid biosynthesis</keyword>
<dbReference type="GO" id="GO:0004107">
    <property type="term" value="F:chorismate synthase activity"/>
    <property type="evidence" value="ECO:0007669"/>
    <property type="project" value="UniProtKB-UniRule"/>
</dbReference>
<proteinExistence type="inferred from homology"/>
<dbReference type="HAMAP" id="MF_00300">
    <property type="entry name" value="Chorismate_synth"/>
    <property type="match status" value="1"/>
</dbReference>
<dbReference type="EMBL" id="AWXV01000002">
    <property type="protein sequence ID" value="KIE64195.1"/>
    <property type="molecule type" value="Genomic_DNA"/>
</dbReference>
<feature type="binding site" evidence="8">
    <location>
        <begin position="126"/>
        <end position="128"/>
    </location>
    <ligand>
        <name>FMN</name>
        <dbReference type="ChEBI" id="CHEBI:58210"/>
    </ligand>
</feature>
<evidence type="ECO:0000256" key="8">
    <source>
        <dbReference type="HAMAP-Rule" id="MF_00300"/>
    </source>
</evidence>
<feature type="binding site" evidence="8">
    <location>
        <position position="280"/>
    </location>
    <ligand>
        <name>FMN</name>
        <dbReference type="ChEBI" id="CHEBI:58210"/>
    </ligand>
</feature>
<comment type="similarity">
    <text evidence="2 8 9">Belongs to the chorismate synthase family.</text>
</comment>
<dbReference type="InterPro" id="IPR035904">
    <property type="entry name" value="Chorismate_synth_AroC_sf"/>
</dbReference>
<dbReference type="NCBIfam" id="TIGR00033">
    <property type="entry name" value="aroC"/>
    <property type="match status" value="1"/>
</dbReference>
<evidence type="ECO:0000256" key="1">
    <source>
        <dbReference type="ARBA" id="ARBA00005044"/>
    </source>
</evidence>
<dbReference type="EC" id="4.2.3.5" evidence="3 8"/>
<sequence>MTGNSIGKIFRVTTFGESHGKSLGCIIDGVPPGMKISEKDLRIDLDRRRPSENEDGISRRNEPDRVEILSGIFNGFTTGNPIGIILNNCDKRSQDYDNIREIFRPGHADYTYQKKYGVRDHRGGGRSSARETAMWVAAGSIAKKYLRQNLGITIQAYLSQVGNMFIDFKEPNCLSRKNFFCPDSSKILELKKLFSHLKKIGDSVGSKVTVFAKHMFPGLGEPVFHKLNADISYAMMNINGVKAVEIGDGFNVVQMNGSYHRDEIRKGGTFRTNHSGGILGGITTGQDVVVHIAFKPSSSIKVPCTSINHDGEEVTISVSGRHDVCIGIRAVPVVEAMLAIVLIDHFLMHKGRCMR</sequence>
<comment type="pathway">
    <text evidence="1 8 9">Metabolic intermediate biosynthesis; chorismate biosynthesis; chorismate from D-erythrose 4-phosphate and phosphoenolpyruvate: step 7/7.</text>
</comment>
<dbReference type="InterPro" id="IPR020541">
    <property type="entry name" value="Chorismate_synthase_CS"/>
</dbReference>
<evidence type="ECO:0000256" key="2">
    <source>
        <dbReference type="ARBA" id="ARBA00008014"/>
    </source>
</evidence>
<feature type="binding site" evidence="8">
    <location>
        <position position="321"/>
    </location>
    <ligand>
        <name>FMN</name>
        <dbReference type="ChEBI" id="CHEBI:58210"/>
    </ligand>
</feature>
<keyword evidence="5 8" id="KW-0285">Flavoprotein</keyword>
<dbReference type="AlphaFoldDB" id="A0A0C1VK06"/>
<accession>A0A0C1VK06</accession>
<keyword evidence="7 8" id="KW-0456">Lyase</keyword>
<dbReference type="SUPFAM" id="SSF103263">
    <property type="entry name" value="Chorismate synthase, AroC"/>
    <property type="match status" value="1"/>
</dbReference>
<comment type="caution">
    <text evidence="8">Lacks conserved residue(s) required for the propagation of feature annotation.</text>
</comment>
<evidence type="ECO:0000313" key="12">
    <source>
        <dbReference type="Proteomes" id="UP000054529"/>
    </source>
</evidence>
<comment type="catalytic activity">
    <reaction evidence="8 9">
        <text>5-O-(1-carboxyvinyl)-3-phosphoshikimate = chorismate + phosphate</text>
        <dbReference type="Rhea" id="RHEA:21020"/>
        <dbReference type="ChEBI" id="CHEBI:29748"/>
        <dbReference type="ChEBI" id="CHEBI:43474"/>
        <dbReference type="ChEBI" id="CHEBI:57701"/>
        <dbReference type="EC" id="4.2.3.5"/>
    </reaction>
</comment>
<dbReference type="InterPro" id="IPR000453">
    <property type="entry name" value="Chorismate_synth"/>
</dbReference>
<evidence type="ECO:0000256" key="6">
    <source>
        <dbReference type="ARBA" id="ARBA00023141"/>
    </source>
</evidence>
<dbReference type="OrthoDB" id="9771806at2"/>
<keyword evidence="8" id="KW-0521">NADP</keyword>
<dbReference type="NCBIfam" id="NF003793">
    <property type="entry name" value="PRK05382.1"/>
    <property type="match status" value="1"/>
</dbReference>
<name>A0A0C1VK06_9ENTR</name>
<dbReference type="GO" id="GO:0010181">
    <property type="term" value="F:FMN binding"/>
    <property type="evidence" value="ECO:0007669"/>
    <property type="project" value="TreeGrafter"/>
</dbReference>
<feature type="region of interest" description="Disordered" evidence="10">
    <location>
        <begin position="41"/>
        <end position="61"/>
    </location>
</feature>
<dbReference type="CDD" id="cd07304">
    <property type="entry name" value="Chorismate_synthase"/>
    <property type="match status" value="1"/>
</dbReference>
<comment type="subunit">
    <text evidence="8">Homotetramer.</text>
</comment>
<dbReference type="GO" id="GO:0008652">
    <property type="term" value="P:amino acid biosynthetic process"/>
    <property type="evidence" value="ECO:0007669"/>
    <property type="project" value="UniProtKB-KW"/>
</dbReference>
<comment type="cofactor">
    <cofactor evidence="8 9">
        <name>FMNH2</name>
        <dbReference type="ChEBI" id="CHEBI:57618"/>
    </cofactor>
    <text evidence="8 9">Reduced FMN (FMNH(2)).</text>
</comment>
<dbReference type="RefSeq" id="WP_039719552.1">
    <property type="nucleotide sequence ID" value="NZ_AWXV01000002.1"/>
</dbReference>
<organism evidence="11 12">
    <name type="scientific">Candidatus Riesia pediculischaeffi PTSU</name>
    <dbReference type="NCBI Taxonomy" id="1401651"/>
    <lineage>
        <taxon>Bacteria</taxon>
        <taxon>Pseudomonadati</taxon>
        <taxon>Pseudomonadota</taxon>
        <taxon>Gammaproteobacteria</taxon>
        <taxon>Enterobacterales</taxon>
        <taxon>Enterobacteriaceae</taxon>
        <taxon>Candidatus Riesia</taxon>
    </lineage>
</organism>
<protein>
    <recommendedName>
        <fullName evidence="3 8">Chorismate synthase</fullName>
        <shortName evidence="8">CS</shortName>
        <ecNumber evidence="3 8">4.2.3.5</ecNumber>
    </recommendedName>
    <alternativeName>
        <fullName evidence="8">5-enolpyruvylshikimate-3-phosphate phospholyase</fullName>
    </alternativeName>
</protein>
<dbReference type="GO" id="GO:0005829">
    <property type="term" value="C:cytosol"/>
    <property type="evidence" value="ECO:0007669"/>
    <property type="project" value="TreeGrafter"/>
</dbReference>
<keyword evidence="6 8" id="KW-0057">Aromatic amino acid biosynthesis</keyword>
<comment type="caution">
    <text evidence="11">The sequence shown here is derived from an EMBL/GenBank/DDBJ whole genome shotgun (WGS) entry which is preliminary data.</text>
</comment>
<dbReference type="PANTHER" id="PTHR21085">
    <property type="entry name" value="CHORISMATE SYNTHASE"/>
    <property type="match status" value="1"/>
</dbReference>
<evidence type="ECO:0000256" key="9">
    <source>
        <dbReference type="RuleBase" id="RU000605"/>
    </source>
</evidence>
<keyword evidence="8" id="KW-0274">FAD</keyword>
<evidence type="ECO:0000313" key="11">
    <source>
        <dbReference type="EMBL" id="KIE64195.1"/>
    </source>
</evidence>
<evidence type="ECO:0000256" key="4">
    <source>
        <dbReference type="ARBA" id="ARBA00022605"/>
    </source>
</evidence>
<evidence type="ECO:0000256" key="5">
    <source>
        <dbReference type="ARBA" id="ARBA00022630"/>
    </source>
</evidence>
<dbReference type="PANTHER" id="PTHR21085:SF0">
    <property type="entry name" value="CHORISMATE SYNTHASE"/>
    <property type="match status" value="1"/>
</dbReference>
<dbReference type="PROSITE" id="PS00787">
    <property type="entry name" value="CHORISMATE_SYNTHASE_1"/>
    <property type="match status" value="1"/>
</dbReference>
<evidence type="ECO:0000256" key="7">
    <source>
        <dbReference type="ARBA" id="ARBA00023239"/>
    </source>
</evidence>